<feature type="signal peptide" evidence="1">
    <location>
        <begin position="1"/>
        <end position="18"/>
    </location>
</feature>
<comment type="caution">
    <text evidence="2">The sequence shown here is derived from an EMBL/GenBank/DDBJ whole genome shotgun (WGS) entry which is preliminary data.</text>
</comment>
<evidence type="ECO:0000256" key="1">
    <source>
        <dbReference type="SAM" id="SignalP"/>
    </source>
</evidence>
<protein>
    <submittedName>
        <fullName evidence="2">Uncharacterized protein</fullName>
    </submittedName>
</protein>
<proteinExistence type="predicted"/>
<name>A0AAD9S4V8_PHOAM</name>
<gene>
    <name evidence="2" type="ORF">N8I77_011764</name>
</gene>
<reference evidence="2" key="1">
    <citation type="submission" date="2023-06" db="EMBL/GenBank/DDBJ databases">
        <authorList>
            <person name="Noh H."/>
        </authorList>
    </citation>
    <scope>NUCLEOTIDE SEQUENCE</scope>
    <source>
        <strain evidence="2">DUCC20226</strain>
    </source>
</reference>
<keyword evidence="1" id="KW-0732">Signal</keyword>
<evidence type="ECO:0000313" key="3">
    <source>
        <dbReference type="Proteomes" id="UP001265746"/>
    </source>
</evidence>
<evidence type="ECO:0000313" key="2">
    <source>
        <dbReference type="EMBL" id="KAK2598344.1"/>
    </source>
</evidence>
<accession>A0AAD9S4V8</accession>
<dbReference type="Proteomes" id="UP001265746">
    <property type="component" value="Unassembled WGS sequence"/>
</dbReference>
<feature type="chain" id="PRO_5042026966" evidence="1">
    <location>
        <begin position="19"/>
        <end position="127"/>
    </location>
</feature>
<sequence>MKSFAAVVVLLSCTLVTANPMEVVARQTLSTITLVVPTTLAESCTFRPTATVTATTGCPTTCSNVGICFADYPVTLACGCARMAVQPTTETVCPTATACTQCQTGWGITTITPTTCLQTPVPLPTAV</sequence>
<organism evidence="2 3">
    <name type="scientific">Phomopsis amygdali</name>
    <name type="common">Fusicoccum amygdali</name>
    <dbReference type="NCBI Taxonomy" id="1214568"/>
    <lineage>
        <taxon>Eukaryota</taxon>
        <taxon>Fungi</taxon>
        <taxon>Dikarya</taxon>
        <taxon>Ascomycota</taxon>
        <taxon>Pezizomycotina</taxon>
        <taxon>Sordariomycetes</taxon>
        <taxon>Sordariomycetidae</taxon>
        <taxon>Diaporthales</taxon>
        <taxon>Diaporthaceae</taxon>
        <taxon>Diaporthe</taxon>
    </lineage>
</organism>
<dbReference type="EMBL" id="JAUJFL010000008">
    <property type="protein sequence ID" value="KAK2598344.1"/>
    <property type="molecule type" value="Genomic_DNA"/>
</dbReference>
<keyword evidence="3" id="KW-1185">Reference proteome</keyword>
<dbReference type="AlphaFoldDB" id="A0AAD9S4V8"/>